<dbReference type="EMBL" id="CP000155">
    <property type="protein sequence ID" value="ABC28599.1"/>
    <property type="molecule type" value="Genomic_DNA"/>
</dbReference>
<dbReference type="AlphaFoldDB" id="Q2SL75"/>
<dbReference type="eggNOG" id="COG1047">
    <property type="taxonomic scope" value="Bacteria"/>
</dbReference>
<accession>Q2SL75</accession>
<dbReference type="Gene3D" id="3.10.50.40">
    <property type="match status" value="1"/>
</dbReference>
<evidence type="ECO:0000256" key="6">
    <source>
        <dbReference type="ARBA" id="ARBA00023186"/>
    </source>
</evidence>
<keyword evidence="13" id="KW-1185">Reference proteome</keyword>
<evidence type="ECO:0000256" key="9">
    <source>
        <dbReference type="PROSITE-ProRule" id="PRU00277"/>
    </source>
</evidence>
<gene>
    <name evidence="12" type="ordered locus">HCH_01755</name>
</gene>
<evidence type="ECO:0000256" key="1">
    <source>
        <dbReference type="ARBA" id="ARBA00000971"/>
    </source>
</evidence>
<keyword evidence="7 9" id="KW-0413">Isomerase</keyword>
<feature type="domain" description="PPIase FKBP-type" evidence="11">
    <location>
        <begin position="3"/>
        <end position="79"/>
    </location>
</feature>
<comment type="similarity">
    <text evidence="3 10">Belongs to the FKBP-type PPIase family.</text>
</comment>
<keyword evidence="6" id="KW-0143">Chaperone</keyword>
<comment type="catalytic activity">
    <reaction evidence="1 9 10">
        <text>[protein]-peptidylproline (omega=180) = [protein]-peptidylproline (omega=0)</text>
        <dbReference type="Rhea" id="RHEA:16237"/>
        <dbReference type="Rhea" id="RHEA-COMP:10747"/>
        <dbReference type="Rhea" id="RHEA-COMP:10748"/>
        <dbReference type="ChEBI" id="CHEBI:83833"/>
        <dbReference type="ChEBI" id="CHEBI:83834"/>
        <dbReference type="EC" id="5.2.1.8"/>
    </reaction>
</comment>
<evidence type="ECO:0000256" key="7">
    <source>
        <dbReference type="ARBA" id="ARBA00023235"/>
    </source>
</evidence>
<protein>
    <recommendedName>
        <fullName evidence="10">Peptidyl-prolyl cis-trans isomerase</fullName>
        <ecNumber evidence="10">5.2.1.8</ecNumber>
    </recommendedName>
</protein>
<dbReference type="KEGG" id="hch:HCH_01755"/>
<evidence type="ECO:0000256" key="4">
    <source>
        <dbReference type="ARBA" id="ARBA00022490"/>
    </source>
</evidence>
<sequence length="151" mass="16499">MRPKVFTVDYKLKNAEGEVVDTSFGGEPLVFMQGAGQVTPGFEQGLAEHVAGDEVSLSIPPELAYGHLKEELMQMVPANQFEGVDELKPGMLFQTQSGDERRVIKVVSIHGEKVLVDANHPLAGLTLYFEVHVRSVREATDDEIKSGYAVG</sequence>
<dbReference type="InterPro" id="IPR001179">
    <property type="entry name" value="PPIase_FKBP_dom"/>
</dbReference>
<keyword evidence="4" id="KW-0963">Cytoplasm</keyword>
<evidence type="ECO:0000313" key="13">
    <source>
        <dbReference type="Proteomes" id="UP000000238"/>
    </source>
</evidence>
<dbReference type="GO" id="GO:0042026">
    <property type="term" value="P:protein refolding"/>
    <property type="evidence" value="ECO:0007669"/>
    <property type="project" value="UniProtKB-ARBA"/>
</dbReference>
<evidence type="ECO:0000256" key="2">
    <source>
        <dbReference type="ARBA" id="ARBA00004496"/>
    </source>
</evidence>
<organism evidence="12 13">
    <name type="scientific">Hahella chejuensis (strain KCTC 2396)</name>
    <dbReference type="NCBI Taxonomy" id="349521"/>
    <lineage>
        <taxon>Bacteria</taxon>
        <taxon>Pseudomonadati</taxon>
        <taxon>Pseudomonadota</taxon>
        <taxon>Gammaproteobacteria</taxon>
        <taxon>Oceanospirillales</taxon>
        <taxon>Hahellaceae</taxon>
        <taxon>Hahella</taxon>
    </lineage>
</organism>
<dbReference type="InterPro" id="IPR046357">
    <property type="entry name" value="PPIase_dom_sf"/>
</dbReference>
<dbReference type="STRING" id="349521.HCH_01755"/>
<comment type="function">
    <text evidence="8">Also involved in hydrogenase metallocenter assembly, probably by participating in the nickel insertion step. This function in hydrogenase biosynthesis requires chaperone activity and the presence of the metal-binding domain, but not PPIase activity.</text>
</comment>
<evidence type="ECO:0000256" key="8">
    <source>
        <dbReference type="ARBA" id="ARBA00037071"/>
    </source>
</evidence>
<evidence type="ECO:0000256" key="3">
    <source>
        <dbReference type="ARBA" id="ARBA00006577"/>
    </source>
</evidence>
<proteinExistence type="inferred from homology"/>
<name>Q2SL75_HAHCH</name>
<dbReference type="RefSeq" id="WP_011395671.1">
    <property type="nucleotide sequence ID" value="NC_007645.1"/>
</dbReference>
<reference evidence="12 13" key="1">
    <citation type="journal article" date="2005" name="Nucleic Acids Res.">
        <title>Genomic blueprint of Hahella chejuensis, a marine microbe producing an algicidal agent.</title>
        <authorList>
            <person name="Jeong H."/>
            <person name="Yim J.H."/>
            <person name="Lee C."/>
            <person name="Choi S.-H."/>
            <person name="Park Y.K."/>
            <person name="Yoon S.H."/>
            <person name="Hur C.-G."/>
            <person name="Kang H.-Y."/>
            <person name="Kim D."/>
            <person name="Lee H.H."/>
            <person name="Park K.H."/>
            <person name="Park S.-H."/>
            <person name="Park H.-S."/>
            <person name="Lee H.K."/>
            <person name="Oh T.K."/>
            <person name="Kim J.F."/>
        </authorList>
    </citation>
    <scope>NUCLEOTIDE SEQUENCE [LARGE SCALE GENOMIC DNA]</scope>
    <source>
        <strain evidence="12 13">KCTC 2396</strain>
    </source>
</reference>
<evidence type="ECO:0000256" key="5">
    <source>
        <dbReference type="ARBA" id="ARBA00023110"/>
    </source>
</evidence>
<evidence type="ECO:0000259" key="11">
    <source>
        <dbReference type="PROSITE" id="PS50059"/>
    </source>
</evidence>
<dbReference type="PANTHER" id="PTHR47861:SF3">
    <property type="entry name" value="FKBP-TYPE PEPTIDYL-PROLYL CIS-TRANS ISOMERASE SLYD"/>
    <property type="match status" value="1"/>
</dbReference>
<dbReference type="Proteomes" id="UP000000238">
    <property type="component" value="Chromosome"/>
</dbReference>
<dbReference type="GO" id="GO:0005737">
    <property type="term" value="C:cytoplasm"/>
    <property type="evidence" value="ECO:0007669"/>
    <property type="project" value="UniProtKB-SubCell"/>
</dbReference>
<evidence type="ECO:0000256" key="10">
    <source>
        <dbReference type="RuleBase" id="RU003915"/>
    </source>
</evidence>
<evidence type="ECO:0000313" key="12">
    <source>
        <dbReference type="EMBL" id="ABC28599.1"/>
    </source>
</evidence>
<dbReference type="Pfam" id="PF00254">
    <property type="entry name" value="FKBP_C"/>
    <property type="match status" value="1"/>
</dbReference>
<dbReference type="OrthoDB" id="9808891at2"/>
<dbReference type="SUPFAM" id="SSF54534">
    <property type="entry name" value="FKBP-like"/>
    <property type="match status" value="1"/>
</dbReference>
<comment type="subcellular location">
    <subcellularLocation>
        <location evidence="2">Cytoplasm</location>
    </subcellularLocation>
</comment>
<dbReference type="EC" id="5.2.1.8" evidence="10"/>
<dbReference type="PROSITE" id="PS50059">
    <property type="entry name" value="FKBP_PPIASE"/>
    <property type="match status" value="1"/>
</dbReference>
<dbReference type="HOGENOM" id="CLU_098197_1_0_6"/>
<dbReference type="GO" id="GO:0003755">
    <property type="term" value="F:peptidyl-prolyl cis-trans isomerase activity"/>
    <property type="evidence" value="ECO:0007669"/>
    <property type="project" value="UniProtKB-UniRule"/>
</dbReference>
<dbReference type="PANTHER" id="PTHR47861">
    <property type="entry name" value="FKBP-TYPE PEPTIDYL-PROLYL CIS-TRANS ISOMERASE SLYD"/>
    <property type="match status" value="1"/>
</dbReference>
<keyword evidence="5 9" id="KW-0697">Rotamase</keyword>